<dbReference type="InterPro" id="IPR001633">
    <property type="entry name" value="EAL_dom"/>
</dbReference>
<dbReference type="PANTHER" id="PTHR44757:SF2">
    <property type="entry name" value="BIOFILM ARCHITECTURE MAINTENANCE PROTEIN MBAA"/>
    <property type="match status" value="1"/>
</dbReference>
<comment type="caution">
    <text evidence="7">The sequence shown here is derived from an EMBL/GenBank/DDBJ whole genome shotgun (WGS) entry which is preliminary data.</text>
</comment>
<dbReference type="Pfam" id="PF00563">
    <property type="entry name" value="EAL"/>
    <property type="match status" value="1"/>
</dbReference>
<dbReference type="InterPro" id="IPR043128">
    <property type="entry name" value="Rev_trsase/Diguanyl_cyclase"/>
</dbReference>
<dbReference type="PROSITE" id="PS50887">
    <property type="entry name" value="GGDEF"/>
    <property type="match status" value="1"/>
</dbReference>
<dbReference type="InterPro" id="IPR001789">
    <property type="entry name" value="Sig_transdc_resp-reg_receiver"/>
</dbReference>
<dbReference type="Pfam" id="PF00990">
    <property type="entry name" value="GGDEF"/>
    <property type="match status" value="1"/>
</dbReference>
<keyword evidence="2" id="KW-0973">c-di-GMP</keyword>
<reference evidence="7 8" key="1">
    <citation type="submission" date="2018-02" db="EMBL/GenBank/DDBJ databases">
        <title>Draft genome sequencing of Pseudomonas frederiksbergensis 11-D3.</title>
        <authorList>
            <person name="Zheng B.-X."/>
        </authorList>
    </citation>
    <scope>NUCLEOTIDE SEQUENCE [LARGE SCALE GENOMIC DNA]</scope>
    <source>
        <strain evidence="7 8">11-D3</strain>
    </source>
</reference>
<dbReference type="PROSITE" id="PS50110">
    <property type="entry name" value="RESPONSE_REGULATORY"/>
    <property type="match status" value="1"/>
</dbReference>
<dbReference type="EMBL" id="PUIN01000012">
    <property type="protein sequence ID" value="PQP01351.1"/>
    <property type="molecule type" value="Genomic_DNA"/>
</dbReference>
<dbReference type="InterPro" id="IPR035919">
    <property type="entry name" value="EAL_sf"/>
</dbReference>
<dbReference type="Gene3D" id="3.20.20.450">
    <property type="entry name" value="EAL domain"/>
    <property type="match status" value="1"/>
</dbReference>
<dbReference type="NCBIfam" id="TIGR00254">
    <property type="entry name" value="GGDEF"/>
    <property type="match status" value="1"/>
</dbReference>
<dbReference type="AlphaFoldDB" id="A0A2S8HFR8"/>
<dbReference type="GO" id="GO:0000160">
    <property type="term" value="P:phosphorelay signal transduction system"/>
    <property type="evidence" value="ECO:0007669"/>
    <property type="project" value="InterPro"/>
</dbReference>
<dbReference type="Gene3D" id="3.30.70.270">
    <property type="match status" value="1"/>
</dbReference>
<evidence type="ECO:0000259" key="5">
    <source>
        <dbReference type="PROSITE" id="PS50883"/>
    </source>
</evidence>
<dbReference type="SUPFAM" id="SSF52172">
    <property type="entry name" value="CheY-like"/>
    <property type="match status" value="1"/>
</dbReference>
<dbReference type="RefSeq" id="WP_105345018.1">
    <property type="nucleotide sequence ID" value="NZ_PUIN01000012.1"/>
</dbReference>
<feature type="domain" description="Response regulatory" evidence="4">
    <location>
        <begin position="11"/>
        <end position="157"/>
    </location>
</feature>
<proteinExistence type="predicted"/>
<evidence type="ECO:0000313" key="8">
    <source>
        <dbReference type="Proteomes" id="UP000239687"/>
    </source>
</evidence>
<dbReference type="FunFam" id="3.20.20.450:FF:000001">
    <property type="entry name" value="Cyclic di-GMP phosphodiesterase yahA"/>
    <property type="match status" value="1"/>
</dbReference>
<dbReference type="Proteomes" id="UP000239687">
    <property type="component" value="Unassembled WGS sequence"/>
</dbReference>
<dbReference type="Gene3D" id="3.40.50.2300">
    <property type="match status" value="1"/>
</dbReference>
<dbReference type="CDD" id="cd01949">
    <property type="entry name" value="GGDEF"/>
    <property type="match status" value="1"/>
</dbReference>
<sequence>MKTPFIQANRRILIIDDTPSIHEDFRKILGADTDDEQTIAGTEAALFGTQQSTRLVFQLDSAYQGQEALKLVKRAQAEGRPYAMAFTDMRMPPGWDGLETIERLWKVDPHLQIALCTAFSDYTWEAMAERLEFGDQLLVLKKPFDSLEIRQMASALTWKWQMAQDAAMKVLSLEQTIEARVHELLKVSHLLQYDVLTELPNSTLLGDRLNQSLALSRRHDKQLAVMFLGLDRFKRINNALGHPTGDEMLKRVGQSVVACVRKSDSVFRYGSDEFVVILADIHHPQQTKGIAEKLLNAIRTPQHIAGHDLSVTASLGISIYPDDGFDAIALIKKAETAMRNVKESGPNDFSFFIDEMNQRAREQQTIESGIRLALERDEFVLHYQPKLDLGSGKVVGAEALIRWQKPGHGWIYPTDFIAVAEDSGLIVPLSKWVLAQACRQACDWQANGLPKLCMSVNVSAIDFRQRDFVDGIEQILQNTGMDPALLELEITEGVLMQNVDATMVALSRLKALGVQLAIDDFGTGYSSLSYLQRFPIDVLKIDQSFIRGLGCDSNDAALVGAIISLGKSLNLRVIAEGVETLEQLNFLKALHCEEGQGYYFSKAVEPDAFVQYLRSVQPASSTAK</sequence>
<dbReference type="GO" id="GO:0071111">
    <property type="term" value="F:cyclic-guanylate-specific phosphodiesterase activity"/>
    <property type="evidence" value="ECO:0007669"/>
    <property type="project" value="UniProtKB-EC"/>
</dbReference>
<evidence type="ECO:0000256" key="1">
    <source>
        <dbReference type="ARBA" id="ARBA00012282"/>
    </source>
</evidence>
<dbReference type="PROSITE" id="PS50883">
    <property type="entry name" value="EAL"/>
    <property type="match status" value="1"/>
</dbReference>
<keyword evidence="3" id="KW-0597">Phosphoprotein</keyword>
<dbReference type="SUPFAM" id="SSF55073">
    <property type="entry name" value="Nucleotide cyclase"/>
    <property type="match status" value="1"/>
</dbReference>
<feature type="domain" description="GGDEF" evidence="6">
    <location>
        <begin position="221"/>
        <end position="354"/>
    </location>
</feature>
<dbReference type="SMART" id="SM00267">
    <property type="entry name" value="GGDEF"/>
    <property type="match status" value="1"/>
</dbReference>
<dbReference type="InterPro" id="IPR000160">
    <property type="entry name" value="GGDEF_dom"/>
</dbReference>
<dbReference type="InterPro" id="IPR011006">
    <property type="entry name" value="CheY-like_superfamily"/>
</dbReference>
<feature type="modified residue" description="4-aspartylphosphate" evidence="3">
    <location>
        <position position="88"/>
    </location>
</feature>
<dbReference type="InterPro" id="IPR029787">
    <property type="entry name" value="Nucleotide_cyclase"/>
</dbReference>
<accession>A0A2S8HFR8</accession>
<dbReference type="PANTHER" id="PTHR44757">
    <property type="entry name" value="DIGUANYLATE CYCLASE DGCP"/>
    <property type="match status" value="1"/>
</dbReference>
<protein>
    <recommendedName>
        <fullName evidence="1">cyclic-guanylate-specific phosphodiesterase</fullName>
        <ecNumber evidence="1">3.1.4.52</ecNumber>
    </recommendedName>
</protein>
<evidence type="ECO:0000256" key="2">
    <source>
        <dbReference type="ARBA" id="ARBA00022636"/>
    </source>
</evidence>
<evidence type="ECO:0000256" key="3">
    <source>
        <dbReference type="PROSITE-ProRule" id="PRU00169"/>
    </source>
</evidence>
<evidence type="ECO:0000259" key="6">
    <source>
        <dbReference type="PROSITE" id="PS50887"/>
    </source>
</evidence>
<dbReference type="EC" id="3.1.4.52" evidence="1"/>
<dbReference type="Pfam" id="PF00072">
    <property type="entry name" value="Response_reg"/>
    <property type="match status" value="1"/>
</dbReference>
<dbReference type="InterPro" id="IPR052155">
    <property type="entry name" value="Biofilm_reg_signaling"/>
</dbReference>
<name>A0A2S8HFR8_9PSED</name>
<feature type="domain" description="EAL" evidence="5">
    <location>
        <begin position="363"/>
        <end position="617"/>
    </location>
</feature>
<gene>
    <name evidence="7" type="ORF">C5612_20900</name>
</gene>
<evidence type="ECO:0000313" key="7">
    <source>
        <dbReference type="EMBL" id="PQP01351.1"/>
    </source>
</evidence>
<evidence type="ECO:0000259" key="4">
    <source>
        <dbReference type="PROSITE" id="PS50110"/>
    </source>
</evidence>
<dbReference type="SMART" id="SM00052">
    <property type="entry name" value="EAL"/>
    <property type="match status" value="1"/>
</dbReference>
<organism evidence="7 8">
    <name type="scientific">Pseudomonas frederiksbergensis</name>
    <dbReference type="NCBI Taxonomy" id="104087"/>
    <lineage>
        <taxon>Bacteria</taxon>
        <taxon>Pseudomonadati</taxon>
        <taxon>Pseudomonadota</taxon>
        <taxon>Gammaproteobacteria</taxon>
        <taxon>Pseudomonadales</taxon>
        <taxon>Pseudomonadaceae</taxon>
        <taxon>Pseudomonas</taxon>
    </lineage>
</organism>
<dbReference type="CDD" id="cd01948">
    <property type="entry name" value="EAL"/>
    <property type="match status" value="1"/>
</dbReference>
<dbReference type="SUPFAM" id="SSF141868">
    <property type="entry name" value="EAL domain-like"/>
    <property type="match status" value="1"/>
</dbReference>